<dbReference type="InterPro" id="IPR009056">
    <property type="entry name" value="Cyt_c-like_dom"/>
</dbReference>
<reference evidence="10" key="1">
    <citation type="submission" date="2016-10" db="EMBL/GenBank/DDBJ databases">
        <authorList>
            <person name="Varghese N."/>
            <person name="Submissions S."/>
        </authorList>
    </citation>
    <scope>NUCLEOTIDE SEQUENCE [LARGE SCALE GENOMIC DNA]</scope>
    <source>
        <strain evidence="10">CGMCC 1.9108</strain>
    </source>
</reference>
<keyword evidence="1" id="KW-0813">Transport</keyword>
<feature type="domain" description="Cytochrome c" evidence="8">
    <location>
        <begin position="21"/>
        <end position="135"/>
    </location>
</feature>
<evidence type="ECO:0000256" key="7">
    <source>
        <dbReference type="SAM" id="SignalP"/>
    </source>
</evidence>
<keyword evidence="7" id="KW-0732">Signal</keyword>
<keyword evidence="4" id="KW-0249">Electron transport</keyword>
<evidence type="ECO:0000313" key="10">
    <source>
        <dbReference type="Proteomes" id="UP000199628"/>
    </source>
</evidence>
<organism evidence="9 10">
    <name type="scientific">Ruegeria marina</name>
    <dbReference type="NCBI Taxonomy" id="639004"/>
    <lineage>
        <taxon>Bacteria</taxon>
        <taxon>Pseudomonadati</taxon>
        <taxon>Pseudomonadota</taxon>
        <taxon>Alphaproteobacteria</taxon>
        <taxon>Rhodobacterales</taxon>
        <taxon>Roseobacteraceae</taxon>
        <taxon>Ruegeria</taxon>
    </lineage>
</organism>
<feature type="chain" id="PRO_5011683589" evidence="7">
    <location>
        <begin position="20"/>
        <end position="137"/>
    </location>
</feature>
<keyword evidence="10" id="KW-1185">Reference proteome</keyword>
<dbReference type="STRING" id="639004.SAMN04488239_11494"/>
<keyword evidence="2 6" id="KW-0349">Heme</keyword>
<protein>
    <submittedName>
        <fullName evidence="9">Cytochrome c</fullName>
    </submittedName>
</protein>
<dbReference type="AlphaFoldDB" id="A0A1G7AHF0"/>
<dbReference type="SUPFAM" id="SSF46626">
    <property type="entry name" value="Cytochrome c"/>
    <property type="match status" value="1"/>
</dbReference>
<keyword evidence="5 6" id="KW-0408">Iron</keyword>
<dbReference type="Proteomes" id="UP000199628">
    <property type="component" value="Unassembled WGS sequence"/>
</dbReference>
<dbReference type="RefSeq" id="WP_093034858.1">
    <property type="nucleotide sequence ID" value="NZ_FMZV01000014.1"/>
</dbReference>
<evidence type="ECO:0000256" key="6">
    <source>
        <dbReference type="PROSITE-ProRule" id="PRU00433"/>
    </source>
</evidence>
<evidence type="ECO:0000256" key="1">
    <source>
        <dbReference type="ARBA" id="ARBA00022448"/>
    </source>
</evidence>
<evidence type="ECO:0000259" key="8">
    <source>
        <dbReference type="PROSITE" id="PS51007"/>
    </source>
</evidence>
<dbReference type="EMBL" id="FMZV01000014">
    <property type="protein sequence ID" value="SDE13306.1"/>
    <property type="molecule type" value="Genomic_DNA"/>
</dbReference>
<evidence type="ECO:0000256" key="4">
    <source>
        <dbReference type="ARBA" id="ARBA00022982"/>
    </source>
</evidence>
<dbReference type="InterPro" id="IPR036909">
    <property type="entry name" value="Cyt_c-like_dom_sf"/>
</dbReference>
<name>A0A1G7AHF0_9RHOB</name>
<dbReference type="InterPro" id="IPR002327">
    <property type="entry name" value="Cyt_c_1A/1B"/>
</dbReference>
<dbReference type="PANTHER" id="PTHR11961">
    <property type="entry name" value="CYTOCHROME C"/>
    <property type="match status" value="1"/>
</dbReference>
<evidence type="ECO:0000313" key="9">
    <source>
        <dbReference type="EMBL" id="SDE13306.1"/>
    </source>
</evidence>
<dbReference type="Gene3D" id="1.10.760.10">
    <property type="entry name" value="Cytochrome c-like domain"/>
    <property type="match status" value="1"/>
</dbReference>
<dbReference type="OrthoDB" id="9805828at2"/>
<feature type="signal peptide" evidence="7">
    <location>
        <begin position="1"/>
        <end position="19"/>
    </location>
</feature>
<dbReference type="GO" id="GO:0046872">
    <property type="term" value="F:metal ion binding"/>
    <property type="evidence" value="ECO:0007669"/>
    <property type="project" value="UniProtKB-KW"/>
</dbReference>
<keyword evidence="3 6" id="KW-0479">Metal-binding</keyword>
<accession>A0A1G7AHF0</accession>
<sequence length="137" mass="14421">MNRIIATAFACVLAVPALASGDAEKGEKGFNKCKSCHMVESPAGETIVKGGKTGPNLYGVVGRAAGSAEDYKYSDSMTAAGEKGLVWDEETFVAYTQDPAGFLKTYLDDTAAKSKMTFKLKSGGEDIFAFLESVAAE</sequence>
<dbReference type="GO" id="GO:0009055">
    <property type="term" value="F:electron transfer activity"/>
    <property type="evidence" value="ECO:0007669"/>
    <property type="project" value="InterPro"/>
</dbReference>
<proteinExistence type="predicted"/>
<dbReference type="GO" id="GO:0020037">
    <property type="term" value="F:heme binding"/>
    <property type="evidence" value="ECO:0007669"/>
    <property type="project" value="InterPro"/>
</dbReference>
<dbReference type="PROSITE" id="PS51007">
    <property type="entry name" value="CYTC"/>
    <property type="match status" value="1"/>
</dbReference>
<evidence type="ECO:0000256" key="2">
    <source>
        <dbReference type="ARBA" id="ARBA00022617"/>
    </source>
</evidence>
<gene>
    <name evidence="9" type="ORF">SAMN04488239_11494</name>
</gene>
<evidence type="ECO:0000256" key="3">
    <source>
        <dbReference type="ARBA" id="ARBA00022723"/>
    </source>
</evidence>
<evidence type="ECO:0000256" key="5">
    <source>
        <dbReference type="ARBA" id="ARBA00023004"/>
    </source>
</evidence>